<dbReference type="Proteomes" id="UP000001396">
    <property type="component" value="Unassembled WGS sequence"/>
</dbReference>
<dbReference type="InterPro" id="IPR016159">
    <property type="entry name" value="Cullin_repeat-like_dom_sf"/>
</dbReference>
<comment type="caution">
    <text evidence="1">The sequence shown here is derived from an EMBL/GenBank/DDBJ whole genome shotgun (WGS) entry which is preliminary data.</text>
</comment>
<reference evidence="1 2" key="1">
    <citation type="journal article" date="2011" name="Genome Res.">
        <title>Phylogeny-wide analysis of social amoeba genomes highlights ancient origins for complex intercellular communication.</title>
        <authorList>
            <person name="Heidel A.J."/>
            <person name="Lawal H.M."/>
            <person name="Felder M."/>
            <person name="Schilde C."/>
            <person name="Helps N.R."/>
            <person name="Tunggal B."/>
            <person name="Rivero F."/>
            <person name="John U."/>
            <person name="Schleicher M."/>
            <person name="Eichinger L."/>
            <person name="Platzer M."/>
            <person name="Noegel A.A."/>
            <person name="Schaap P."/>
            <person name="Gloeckner G."/>
        </authorList>
    </citation>
    <scope>NUCLEOTIDE SEQUENCE [LARGE SCALE GENOMIC DNA]</scope>
    <source>
        <strain evidence="2">ATCC 26659 / Pp 5 / PN500</strain>
    </source>
</reference>
<dbReference type="EMBL" id="ADBJ01000010">
    <property type="protein sequence ID" value="EFA83780.1"/>
    <property type="molecule type" value="Genomic_DNA"/>
</dbReference>
<dbReference type="InParanoid" id="D3B382"/>
<accession>D3B382</accession>
<dbReference type="GeneID" id="31358371"/>
<name>D3B382_HETP5</name>
<dbReference type="RefSeq" id="XP_020435897.1">
    <property type="nucleotide sequence ID" value="XM_020573825.1"/>
</dbReference>
<evidence type="ECO:0000313" key="1">
    <source>
        <dbReference type="EMBL" id="EFA83780.1"/>
    </source>
</evidence>
<gene>
    <name evidence="1" type="ORF">PPL_02848</name>
</gene>
<dbReference type="Gene3D" id="1.20.1310.10">
    <property type="entry name" value="Cullin Repeats"/>
    <property type="match status" value="1"/>
</dbReference>
<organism evidence="1 2">
    <name type="scientific">Heterostelium pallidum (strain ATCC 26659 / Pp 5 / PN500)</name>
    <name type="common">Cellular slime mold</name>
    <name type="synonym">Polysphondylium pallidum</name>
    <dbReference type="NCBI Taxonomy" id="670386"/>
    <lineage>
        <taxon>Eukaryota</taxon>
        <taxon>Amoebozoa</taxon>
        <taxon>Evosea</taxon>
        <taxon>Eumycetozoa</taxon>
        <taxon>Dictyostelia</taxon>
        <taxon>Acytosteliales</taxon>
        <taxon>Acytosteliaceae</taxon>
        <taxon>Heterostelium</taxon>
    </lineage>
</organism>
<dbReference type="AlphaFoldDB" id="D3B382"/>
<proteinExistence type="predicted"/>
<dbReference type="SUPFAM" id="SSF74788">
    <property type="entry name" value="Cullin repeat-like"/>
    <property type="match status" value="1"/>
</dbReference>
<sequence>MDERKRITYKEEMDEYRALSVESAKQILENCNVNTKEYMNGYKNVYNFVSMAGETQYHDQLYNEIKSNIENYLIVAKSEQLCLSFTSYNNNNNKNSNNNNENEQKDKEKIIHSLITLWLNFKKSIKLLKNMLEPLARSNHYFEGKKNVITFGYFQFKHIIIESISLQSIGINIQNLENNEMYLSMLQEIDSQ</sequence>
<keyword evidence="2" id="KW-1185">Reference proteome</keyword>
<evidence type="ECO:0000313" key="2">
    <source>
        <dbReference type="Proteomes" id="UP000001396"/>
    </source>
</evidence>
<protein>
    <submittedName>
        <fullName evidence="1">Uncharacterized protein</fullName>
    </submittedName>
</protein>